<evidence type="ECO:0000256" key="1">
    <source>
        <dbReference type="SAM" id="MobiDB-lite"/>
    </source>
</evidence>
<evidence type="ECO:0000313" key="3">
    <source>
        <dbReference type="Proteomes" id="UP001519287"/>
    </source>
</evidence>
<name>A0ABS4IXW8_9BACL</name>
<protein>
    <recommendedName>
        <fullName evidence="4">DUF5011 domain-containing protein</fullName>
    </recommendedName>
</protein>
<dbReference type="Gene3D" id="2.60.40.10">
    <property type="entry name" value="Immunoglobulins"/>
    <property type="match status" value="1"/>
</dbReference>
<dbReference type="InterPro" id="IPR013783">
    <property type="entry name" value="Ig-like_fold"/>
</dbReference>
<accession>A0ABS4IXW8</accession>
<proteinExistence type="predicted"/>
<evidence type="ECO:0000313" key="2">
    <source>
        <dbReference type="EMBL" id="MBP1991930.1"/>
    </source>
</evidence>
<comment type="caution">
    <text evidence="2">The sequence shown here is derived from an EMBL/GenBank/DDBJ whole genome shotgun (WGS) entry which is preliminary data.</text>
</comment>
<feature type="compositionally biased region" description="Basic and acidic residues" evidence="1">
    <location>
        <begin position="582"/>
        <end position="591"/>
    </location>
</feature>
<keyword evidence="3" id="KW-1185">Reference proteome</keyword>
<gene>
    <name evidence="2" type="ORF">J2Z66_003538</name>
</gene>
<dbReference type="RefSeq" id="WP_209972655.1">
    <property type="nucleotide sequence ID" value="NZ_JAGGLB010000011.1"/>
</dbReference>
<feature type="region of interest" description="Disordered" evidence="1">
    <location>
        <begin position="575"/>
        <end position="600"/>
    </location>
</feature>
<evidence type="ECO:0008006" key="4">
    <source>
        <dbReference type="Google" id="ProtNLM"/>
    </source>
</evidence>
<dbReference type="EMBL" id="JAGGLB010000011">
    <property type="protein sequence ID" value="MBP1991930.1"/>
    <property type="molecule type" value="Genomic_DNA"/>
</dbReference>
<dbReference type="Proteomes" id="UP001519287">
    <property type="component" value="Unassembled WGS sequence"/>
</dbReference>
<reference evidence="2 3" key="1">
    <citation type="submission" date="2021-03" db="EMBL/GenBank/DDBJ databases">
        <title>Genomic Encyclopedia of Type Strains, Phase IV (KMG-IV): sequencing the most valuable type-strain genomes for metagenomic binning, comparative biology and taxonomic classification.</title>
        <authorList>
            <person name="Goeker M."/>
        </authorList>
    </citation>
    <scope>NUCLEOTIDE SEQUENCE [LARGE SCALE GENOMIC DNA]</scope>
    <source>
        <strain evidence="2 3">DSM 26048</strain>
    </source>
</reference>
<sequence>MRRNKIVSKWIAMALTFSMLFSLMPEWFLTKAEAASGDLEVRFGAGTLIGNASHDADNAFLNFYNNQTPGFKQIDRDRDEYAQIDWAKGDIFTGKEDKNTWVEFEIKVANNPALMDLAQSGHAEAVFGWSRLKYYSGLFWTRVTEMTITVDGTEVLHGKTSGGDVSARSASAVIKPNSVIRIVLFGEGKDGSDLTGVRDFYVKFQDQTRPVLNNYTFIGNGAQRDNTNLGQRELYVKQDEYISLAYNFSEPVKPTALNSAYHEHFLRQPLFTNPSGTGLPAAGQQQYLDNETYNSGNLKEYKKSVVFSYTASKYHQSDNLPVEPKITGSTSGVPPLNKSLEEKIKEAVFADAAGNVATTQFPNKASLASNSYLAGKTVNPFDYKNSGYRVIVDAVAPKYTKVGNGIQPEILTGVTLNKDDTIDFTLQMTEEAVVKDGWDVKDTYLLLNNGLKAGYASGSNTKNWTFRVKIPDGVNVETPLLKVIALTHKNKMDDSDTSVIQDYAGNMLIQPANFEGIHKDGDESNVNSKIDWATLSIDNTKPEIGFHYETGGASNEKYQKNGKITIDANDPPLIIPSLDPNIADRGKERPSKGIYRPSNMSGPASPAVGLVYYLWSQNPADPFADQSGDHYAAIKRYSLSAKQPADELYPGQFAGVQLRVVNNKTNMLAPPVEALTEPGSGEWYLHSWTADMTWDTARELMQYEKMKAFRENNPGQYAAWKAEATGSESDKIFYADNKALAAVGQYGDLSIWPLTDFKQQDSNWDYKVAAIKLDNLAPIVTMGEINGDNTANVRISVKIEDEHSGLKDSYYQWVKAGDQPQDINWNAIGLVENSVNLSTQNEVMEDGSYLLYIKAADQAGNERIVQTETPITVNSEEQVHGRFEPETNTSYVKSHDVLFYISGITPQSVTSGTYGGSVSEITYQSHVSYAINSSTIRPEEAAYTELIANGMNNDSGQQSYLIPANSALNGIYYVHIKVEAEGPYGARYYYYSKAYYFDNLAPDISFSKNGVAYPQASHELTVTVTEPYSTDGLIQQYQWVKSGDALPDDASPNWMPIPQDGRVIITDTGLQDGEIAYYQLYVRAVDGAGNSLIASTTDTFTVSKVGGGTPPASSKSDLIYVYGDAEDGYTAIVKLSLDTLDKSGYEFSVSPDDGESWVKWRPYTNFVAIKVPTDRVSDLKIKVKYKTPGGAIGDPQALDTKAVSVVEPVYALASLSTTRPVSPITGVDIDVVTPLGIKVVPSAVNPSDPVRSGNKFNVKKNGYYTFNLTDTADPSRIETLIVVVNNVDGTPPQGSIEYLTTRPTNGNVSVKLETSKPVQITNNMGKAVYTFTENGSFTFEFRDEAGNNGTATATVTNIDKEGPKVKIVRSYTYGANNSQSFGTILDNNGQVRFSSGVTLEVQKADENAKDFIVLDEKKAVTMLKNGSISFMVADLFGNTTVIKEEIDNILAAPPEAKTITYTFVNEEGKPLEKNEIVTIDGKQYARGKVQVTLSGQTTAPNMVFSGVTPIRQDGTGNYTNQISGSDGSFTYSRIFGAEGSTSIALSDLLGNVNKVPVEIKGLDNKPPEIKLNQAAAGIVQNKQNFDLYKDLGGYTVSDNVSQASHIKVTHSGLDLTKLGRQRVTYTATDQVGNTAVAVQDVIVVGSDGMLIFADDVLISGAAGESALFDRNKLTFKVERYNLLDVNGQIRTNEWGTYDLLYQPGLYREGQMKYIASKITYKELVNGHFEVTFPQVGWYTLIVRNQEREREYATFFIGKLE</sequence>
<organism evidence="2 3">
    <name type="scientific">Paenibacillus eucommiae</name>
    <dbReference type="NCBI Taxonomy" id="1355755"/>
    <lineage>
        <taxon>Bacteria</taxon>
        <taxon>Bacillati</taxon>
        <taxon>Bacillota</taxon>
        <taxon>Bacilli</taxon>
        <taxon>Bacillales</taxon>
        <taxon>Paenibacillaceae</taxon>
        <taxon>Paenibacillus</taxon>
    </lineage>
</organism>